<dbReference type="EMBL" id="KZ107866">
    <property type="protein sequence ID" value="OSS43428.1"/>
    <property type="molecule type" value="Genomic_DNA"/>
</dbReference>
<feature type="region of interest" description="Disordered" evidence="1">
    <location>
        <begin position="1"/>
        <end position="21"/>
    </location>
</feature>
<dbReference type="PANTHER" id="PTHR42085">
    <property type="entry name" value="F-BOX DOMAIN-CONTAINING PROTEIN"/>
    <property type="match status" value="1"/>
</dbReference>
<name>A0A1Y2LKM1_EPING</name>
<dbReference type="AlphaFoldDB" id="A0A1Y2LKM1"/>
<dbReference type="InParanoid" id="A0A1Y2LKM1"/>
<keyword evidence="3" id="KW-1185">Reference proteome</keyword>
<evidence type="ECO:0000313" key="2">
    <source>
        <dbReference type="EMBL" id="OSS43428.1"/>
    </source>
</evidence>
<dbReference type="PANTHER" id="PTHR42085:SF1">
    <property type="entry name" value="F-BOX DOMAIN-CONTAINING PROTEIN"/>
    <property type="match status" value="1"/>
</dbReference>
<evidence type="ECO:0000313" key="3">
    <source>
        <dbReference type="Proteomes" id="UP000193240"/>
    </source>
</evidence>
<organism evidence="2 3">
    <name type="scientific">Epicoccum nigrum</name>
    <name type="common">Soil fungus</name>
    <name type="synonym">Epicoccum purpurascens</name>
    <dbReference type="NCBI Taxonomy" id="105696"/>
    <lineage>
        <taxon>Eukaryota</taxon>
        <taxon>Fungi</taxon>
        <taxon>Dikarya</taxon>
        <taxon>Ascomycota</taxon>
        <taxon>Pezizomycotina</taxon>
        <taxon>Dothideomycetes</taxon>
        <taxon>Pleosporomycetidae</taxon>
        <taxon>Pleosporales</taxon>
        <taxon>Pleosporineae</taxon>
        <taxon>Didymellaceae</taxon>
        <taxon>Epicoccum</taxon>
    </lineage>
</organism>
<gene>
    <name evidence="2" type="ORF">B5807_11806</name>
</gene>
<protein>
    <submittedName>
        <fullName evidence="2">Uncharacterized protein</fullName>
    </submittedName>
</protein>
<proteinExistence type="predicted"/>
<dbReference type="Proteomes" id="UP000193240">
    <property type="component" value="Unassembled WGS sequence"/>
</dbReference>
<reference evidence="2 3" key="1">
    <citation type="journal article" date="2017" name="Genome Announc.">
        <title>Genome sequence of the saprophytic ascomycete Epicoccum nigrum ICMP 19927 strain isolated from New Zealand.</title>
        <authorList>
            <person name="Fokin M."/>
            <person name="Fleetwood D."/>
            <person name="Weir B.S."/>
            <person name="Villas-Boas S.G."/>
        </authorList>
    </citation>
    <scope>NUCLEOTIDE SEQUENCE [LARGE SCALE GENOMIC DNA]</scope>
    <source>
        <strain evidence="2 3">ICMP 19927</strain>
    </source>
</reference>
<accession>A0A1Y2LKM1</accession>
<sequence length="204" mass="23746">MSATTNDAGEPPDLHNPMQQNSPLLRLPAELRNAIYAHACTHAQVQYWRSKQEFKTRFTPDNTSGLRLACRQLYHEVPLNPHTCKHLKANGVPNYLLNEYWSTAEEIKVDQIESIVVMRKPRAFRIQDFHFVKDLLRIWPALRYLEIQGAFIWVDRRCLDGLQVSMPYADLEVCFKYDNNASEWRFDCRARAFVMRADLTSSSG</sequence>
<dbReference type="InterPro" id="IPR038883">
    <property type="entry name" value="AN11006-like"/>
</dbReference>
<evidence type="ECO:0000256" key="1">
    <source>
        <dbReference type="SAM" id="MobiDB-lite"/>
    </source>
</evidence>